<keyword evidence="7" id="KW-0503">Monooxygenase</keyword>
<dbReference type="InterPro" id="IPR001128">
    <property type="entry name" value="Cyt_P450"/>
</dbReference>
<evidence type="ECO:0000256" key="3">
    <source>
        <dbReference type="ARBA" id="ARBA00022617"/>
    </source>
</evidence>
<evidence type="ECO:0008006" key="10">
    <source>
        <dbReference type="Google" id="ProtNLM"/>
    </source>
</evidence>
<dbReference type="GO" id="GO:0005506">
    <property type="term" value="F:iron ion binding"/>
    <property type="evidence" value="ECO:0007669"/>
    <property type="project" value="InterPro"/>
</dbReference>
<evidence type="ECO:0000313" key="9">
    <source>
        <dbReference type="EnsemblFungi" id="CEF77942"/>
    </source>
</evidence>
<evidence type="ECO:0000256" key="6">
    <source>
        <dbReference type="PIRSR" id="PIRSR602401-1"/>
    </source>
</evidence>
<evidence type="ECO:0000256" key="5">
    <source>
        <dbReference type="ARBA" id="ARBA00023004"/>
    </source>
</evidence>
<keyword evidence="7" id="KW-0560">Oxidoreductase</keyword>
<proteinExistence type="inferred from homology"/>
<dbReference type="InterPro" id="IPR036396">
    <property type="entry name" value="Cyt_P450_sf"/>
</dbReference>
<dbReference type="CDD" id="cd11058">
    <property type="entry name" value="CYP60B-like"/>
    <property type="match status" value="1"/>
</dbReference>
<feature type="transmembrane region" description="Helical" evidence="8">
    <location>
        <begin position="38"/>
        <end position="64"/>
    </location>
</feature>
<keyword evidence="5 6" id="KW-0408">Iron</keyword>
<dbReference type="GO" id="GO:0020037">
    <property type="term" value="F:heme binding"/>
    <property type="evidence" value="ECO:0007669"/>
    <property type="project" value="InterPro"/>
</dbReference>
<keyword evidence="8" id="KW-0812">Transmembrane</keyword>
<evidence type="ECO:0000256" key="1">
    <source>
        <dbReference type="ARBA" id="ARBA00001971"/>
    </source>
</evidence>
<dbReference type="GO" id="GO:0016705">
    <property type="term" value="F:oxidoreductase activity, acting on paired donors, with incorporation or reduction of molecular oxygen"/>
    <property type="evidence" value="ECO:0007669"/>
    <property type="project" value="InterPro"/>
</dbReference>
<keyword evidence="3 6" id="KW-0349">Heme</keyword>
<dbReference type="SUPFAM" id="SSF48264">
    <property type="entry name" value="Cytochrome P450"/>
    <property type="match status" value="1"/>
</dbReference>
<protein>
    <recommendedName>
        <fullName evidence="10">Isotrichodermin C-15 hydroxylase</fullName>
    </recommendedName>
</protein>
<accession>A0A0E0S367</accession>
<gene>
    <name evidence="9" type="primary">FG03191.1</name>
</gene>
<dbReference type="GO" id="GO:0004497">
    <property type="term" value="F:monooxygenase activity"/>
    <property type="evidence" value="ECO:0007669"/>
    <property type="project" value="UniProtKB-KW"/>
</dbReference>
<sequence>MFSLSLSLCPSCRPSHKTTHALHCNIRCSPRVLAFSSLVTMFSALTALAGSLVLYIICTSIYYITFHPLASIPGPKICGITRIPYWLVAFRGEDVRWMKTLHDKYGPVVRFGPTDVSYAATQAWNDIHGPKDSEKAQEFSVQPVNGVPSMLTTDVENHTRMRRLFSPAFSERALKKQEPLFKKYSELLMYKISEVGDNGAKPVEMCQLLNFTTFDVMAELCFGDHLDLLAKNEYSPWVRSIFESLKMLPIASMINYYPILNALFTRFEPKSVTQQRVTHCKHSEERVNRRLENGSDQPDVWNLVLEAKEGKGITVKEMHSNAELFMLAGSETTATLLSGCLYYLLSCPDKMDILLKEIRSKFDKVDDITFERLAELKYMNVCIKEALRIYPPVPIGSPRVVSPGGQQILGKYIPAETRVSVHHWSTYRSESNFKDADKFVPERWLKTEARYAGDALEAHQPFGFGPRNCLGQNMAMHEMRLILTTLVFSFDFELCEESKNWADQKSFALWIKNPLMIRATPVTTHARLNI</sequence>
<dbReference type="PANTHER" id="PTHR24305:SF210">
    <property type="entry name" value="CYTOCHROME P450 MONOOXYGENASE ASQL-RELATED"/>
    <property type="match status" value="1"/>
</dbReference>
<dbReference type="AlphaFoldDB" id="A0A098DHN6"/>
<dbReference type="Gene3D" id="1.10.630.10">
    <property type="entry name" value="Cytochrome P450"/>
    <property type="match status" value="1"/>
</dbReference>
<feature type="binding site" description="axial binding residue" evidence="6">
    <location>
        <position position="469"/>
    </location>
    <ligand>
        <name>heme</name>
        <dbReference type="ChEBI" id="CHEBI:30413"/>
    </ligand>
    <ligandPart>
        <name>Fe</name>
        <dbReference type="ChEBI" id="CHEBI:18248"/>
    </ligandPart>
</feature>
<keyword evidence="4 6" id="KW-0479">Metal-binding</keyword>
<evidence type="ECO:0000256" key="2">
    <source>
        <dbReference type="ARBA" id="ARBA00010617"/>
    </source>
</evidence>
<dbReference type="EnsemblFungi" id="CEF77942">
    <property type="protein sequence ID" value="CEF77942"/>
    <property type="gene ID" value="FGRRES_03191_M"/>
</dbReference>
<comment type="cofactor">
    <cofactor evidence="1 6">
        <name>heme</name>
        <dbReference type="ChEBI" id="CHEBI:30413"/>
    </cofactor>
</comment>
<dbReference type="PRINTS" id="PR00463">
    <property type="entry name" value="EP450I"/>
</dbReference>
<organism evidence="9">
    <name type="scientific">Gibberella zeae (strain ATCC MYA-4620 / CBS 123657 / FGSC 9075 / NRRL 31084 / PH-1)</name>
    <name type="common">Wheat head blight fungus</name>
    <name type="synonym">Fusarium graminearum</name>
    <dbReference type="NCBI Taxonomy" id="229533"/>
    <lineage>
        <taxon>Eukaryota</taxon>
        <taxon>Fungi</taxon>
        <taxon>Dikarya</taxon>
        <taxon>Ascomycota</taxon>
        <taxon>Pezizomycotina</taxon>
        <taxon>Sordariomycetes</taxon>
        <taxon>Hypocreomycetidae</taxon>
        <taxon>Hypocreales</taxon>
        <taxon>Nectriaceae</taxon>
        <taxon>Fusarium</taxon>
    </lineage>
</organism>
<dbReference type="InterPro" id="IPR002401">
    <property type="entry name" value="Cyt_P450_E_grp-I"/>
</dbReference>
<accession>A0A098DHN6</accession>
<reference evidence="9" key="3">
    <citation type="submission" date="2017-01" db="UniProtKB">
        <authorList>
            <consortium name="EnsemblFungi"/>
        </authorList>
    </citation>
    <scope>IDENTIFICATION</scope>
    <source>
        <strain evidence="9">PH-1 / ATCC MYA-4620 / FGSC 9075 / NRRL 31084</strain>
    </source>
</reference>
<dbReference type="EMBL" id="HG970333">
    <property type="status" value="NOT_ANNOTATED_CDS"/>
    <property type="molecule type" value="Genomic_DNA"/>
</dbReference>
<evidence type="ECO:0000256" key="4">
    <source>
        <dbReference type="ARBA" id="ARBA00022723"/>
    </source>
</evidence>
<evidence type="ECO:0000256" key="7">
    <source>
        <dbReference type="RuleBase" id="RU000461"/>
    </source>
</evidence>
<reference evidence="9" key="2">
    <citation type="journal article" date="2010" name="Nature">
        <title>Comparative genomics reveals mobile pathogenicity chromosomes in Fusarium.</title>
        <authorList>
            <person name="Ma L.J."/>
            <person name="van der Does H.C."/>
            <person name="Borkovich K.A."/>
            <person name="Coleman J.J."/>
            <person name="Daboussi M.J."/>
            <person name="Di Pietro A."/>
            <person name="Dufresne M."/>
            <person name="Freitag M."/>
            <person name="Grabherr M."/>
            <person name="Henrissat B."/>
            <person name="Houterman P.M."/>
            <person name="Kang S."/>
            <person name="Shim W.B."/>
            <person name="Woloshuk C."/>
            <person name="Xie X."/>
            <person name="Xu J.R."/>
            <person name="Antoniw J."/>
            <person name="Baker S.E."/>
            <person name="Bluhm B.H."/>
            <person name="Breakspear A."/>
            <person name="Brown D.W."/>
            <person name="Butchko R.A."/>
            <person name="Chapman S."/>
            <person name="Coulson R."/>
            <person name="Coutinho P.M."/>
            <person name="Danchin E.G."/>
            <person name="Diener A."/>
            <person name="Gale L.R."/>
            <person name="Gardiner D.M."/>
            <person name="Goff S."/>
            <person name="Hammond-Kosack K.E."/>
            <person name="Hilburn K."/>
            <person name="Hua-Van A."/>
            <person name="Jonkers W."/>
            <person name="Kazan K."/>
            <person name="Kodira C.D."/>
            <person name="Koehrsen M."/>
            <person name="Kumar L."/>
            <person name="Lee Y.H."/>
            <person name="Li L."/>
            <person name="Manners J.M."/>
            <person name="Miranda-Saavedra D."/>
            <person name="Mukherjee M."/>
            <person name="Park G."/>
            <person name="Park J."/>
            <person name="Park S.Y."/>
            <person name="Proctor R.H."/>
            <person name="Regev A."/>
            <person name="Ruiz-Roldan M.C."/>
            <person name="Sain D."/>
            <person name="Sakthikumar S."/>
            <person name="Sykes S."/>
            <person name="Schwartz D.C."/>
            <person name="Turgeon B.G."/>
            <person name="Wapinski I."/>
            <person name="Yoder O."/>
            <person name="Young S."/>
            <person name="Zeng Q."/>
            <person name="Zhou S."/>
            <person name="Galagan J."/>
            <person name="Cuomo C.A."/>
            <person name="Kistler H.C."/>
            <person name="Rep M."/>
        </authorList>
    </citation>
    <scope>GENOME REANNOTATION</scope>
    <source>
        <strain evidence="9">PH-1 / ATCC MYA-4620 / FGSC 9075 / NRRL 31084</strain>
    </source>
</reference>
<dbReference type="PROSITE" id="PS00086">
    <property type="entry name" value="CYTOCHROME_P450"/>
    <property type="match status" value="1"/>
</dbReference>
<dbReference type="PANTHER" id="PTHR24305">
    <property type="entry name" value="CYTOCHROME P450"/>
    <property type="match status" value="1"/>
</dbReference>
<dbReference type="PRINTS" id="PR00385">
    <property type="entry name" value="P450"/>
</dbReference>
<evidence type="ECO:0000256" key="8">
    <source>
        <dbReference type="SAM" id="Phobius"/>
    </source>
</evidence>
<dbReference type="Pfam" id="PF00067">
    <property type="entry name" value="p450"/>
    <property type="match status" value="1"/>
</dbReference>
<dbReference type="InterPro" id="IPR017972">
    <property type="entry name" value="Cyt_P450_CS"/>
</dbReference>
<comment type="similarity">
    <text evidence="2 7">Belongs to the cytochrome P450 family.</text>
</comment>
<keyword evidence="8" id="KW-0472">Membrane</keyword>
<reference evidence="9" key="1">
    <citation type="journal article" date="2007" name="Science">
        <title>The Fusarium graminearum genome reveals a link between localized polymorphism and pathogen specialization.</title>
        <authorList>
            <person name="Cuomo C.A."/>
            <person name="Gueldener U."/>
            <person name="Xu J.-R."/>
            <person name="Trail F."/>
            <person name="Turgeon B.G."/>
            <person name="Di Pietro A."/>
            <person name="Walton J.D."/>
            <person name="Ma L.-J."/>
            <person name="Baker S.E."/>
            <person name="Rep M."/>
            <person name="Adam G."/>
            <person name="Antoniw J."/>
            <person name="Baldwin T."/>
            <person name="Calvo S.E."/>
            <person name="Chang Y.-L."/>
            <person name="DeCaprio D."/>
            <person name="Gale L.R."/>
            <person name="Gnerre S."/>
            <person name="Goswami R.S."/>
            <person name="Hammond-Kosack K."/>
            <person name="Harris L.J."/>
            <person name="Hilburn K."/>
            <person name="Kennell J.C."/>
            <person name="Kroken S."/>
            <person name="Magnuson J.K."/>
            <person name="Mannhaupt G."/>
            <person name="Mauceli E.W."/>
            <person name="Mewes H.-W."/>
            <person name="Mitterbauer R."/>
            <person name="Muehlbauer G."/>
            <person name="Muensterkoetter M."/>
            <person name="Nelson D."/>
            <person name="O'Donnell K."/>
            <person name="Ouellet T."/>
            <person name="Qi W."/>
            <person name="Quesneville H."/>
            <person name="Roncero M.I.G."/>
            <person name="Seong K.-Y."/>
            <person name="Tetko I.V."/>
            <person name="Urban M."/>
            <person name="Waalwijk C."/>
            <person name="Ward T.J."/>
            <person name="Yao J."/>
            <person name="Birren B.W."/>
            <person name="Kistler H.C."/>
        </authorList>
    </citation>
    <scope>NUCLEOTIDE SEQUENCE [LARGE SCALE GENOMIC DNA]</scope>
    <source>
        <strain evidence="9">PH-1 / ATCC MYA-4620 / FGSC 9075 / NRRL 31084</strain>
    </source>
</reference>
<dbReference type="InterPro" id="IPR050121">
    <property type="entry name" value="Cytochrome_P450_monoxygenase"/>
</dbReference>
<name>A0A098DHN6_GIBZE</name>
<keyword evidence="8" id="KW-1133">Transmembrane helix</keyword>